<dbReference type="Proteomes" id="UP000236286">
    <property type="component" value="Unassembled WGS sequence"/>
</dbReference>
<dbReference type="OrthoDB" id="8456691at2"/>
<proteinExistence type="predicted"/>
<protein>
    <submittedName>
        <fullName evidence="2">Uncharacterized protein</fullName>
    </submittedName>
</protein>
<organism evidence="2 3">
    <name type="scientific">Methylocella silvestris</name>
    <dbReference type="NCBI Taxonomy" id="199596"/>
    <lineage>
        <taxon>Bacteria</taxon>
        <taxon>Pseudomonadati</taxon>
        <taxon>Pseudomonadota</taxon>
        <taxon>Alphaproteobacteria</taxon>
        <taxon>Hyphomicrobiales</taxon>
        <taxon>Beijerinckiaceae</taxon>
        <taxon>Methylocella</taxon>
    </lineage>
</organism>
<evidence type="ECO:0000313" key="3">
    <source>
        <dbReference type="Proteomes" id="UP000236286"/>
    </source>
</evidence>
<reference evidence="2 3" key="1">
    <citation type="submission" date="2017-10" db="EMBL/GenBank/DDBJ databases">
        <title>Genome announcement of Methylocella silvestris TVC from permafrost.</title>
        <authorList>
            <person name="Wang J."/>
            <person name="Geng K."/>
            <person name="Ul-Haque F."/>
            <person name="Crombie A.T."/>
            <person name="Street L.E."/>
            <person name="Wookey P.A."/>
            <person name="Murrell J.C."/>
            <person name="Pratscher J."/>
        </authorList>
    </citation>
    <scope>NUCLEOTIDE SEQUENCE [LARGE SCALE GENOMIC DNA]</scope>
    <source>
        <strain evidence="2 3">TVC</strain>
    </source>
</reference>
<evidence type="ECO:0000313" key="2">
    <source>
        <dbReference type="EMBL" id="PNG24170.1"/>
    </source>
</evidence>
<gene>
    <name evidence="2" type="ORF">CR492_20180</name>
</gene>
<dbReference type="EMBL" id="PDZR01000057">
    <property type="protein sequence ID" value="PNG24170.1"/>
    <property type="molecule type" value="Genomic_DNA"/>
</dbReference>
<sequence>MARRPYRPEMPEDPAAAIRSLRACRDAMIGIAIRVRIGGPVYQMAHTVITAIDALAAELTGETDYFIPLSPGAGEGQRKVEEEKAARERGDIPWRK</sequence>
<dbReference type="AlphaFoldDB" id="A0A2J7TBM3"/>
<feature type="region of interest" description="Disordered" evidence="1">
    <location>
        <begin position="68"/>
        <end position="96"/>
    </location>
</feature>
<evidence type="ECO:0000256" key="1">
    <source>
        <dbReference type="SAM" id="MobiDB-lite"/>
    </source>
</evidence>
<feature type="compositionally biased region" description="Basic and acidic residues" evidence="1">
    <location>
        <begin position="76"/>
        <end position="96"/>
    </location>
</feature>
<name>A0A2J7TBM3_METSI</name>
<comment type="caution">
    <text evidence="2">The sequence shown here is derived from an EMBL/GenBank/DDBJ whole genome shotgun (WGS) entry which is preliminary data.</text>
</comment>
<accession>A0A2J7TBM3</accession>